<comment type="caution">
    <text evidence="7">The sequence shown here is derived from an EMBL/GenBank/DDBJ whole genome shotgun (WGS) entry which is preliminary data.</text>
</comment>
<dbReference type="PROSITE" id="PS00870">
    <property type="entry name" value="CLPAB_1"/>
    <property type="match status" value="1"/>
</dbReference>
<organism evidence="7 8">
    <name type="scientific">Candidatus Dojkabacteria bacterium</name>
    <dbReference type="NCBI Taxonomy" id="2099670"/>
    <lineage>
        <taxon>Bacteria</taxon>
        <taxon>Candidatus Dojkabacteria</taxon>
    </lineage>
</organism>
<dbReference type="CDD" id="cd19499">
    <property type="entry name" value="RecA-like_ClpB_Hsp104-like"/>
    <property type="match status" value="1"/>
</dbReference>
<name>A0A955I6V8_9BACT</name>
<feature type="domain" description="AAA+ ATPase" evidence="5">
    <location>
        <begin position="416"/>
        <end position="556"/>
    </location>
</feature>
<keyword evidence="1" id="KW-0677">Repeat</keyword>
<keyword evidence="2" id="KW-0547">Nucleotide-binding</keyword>
<dbReference type="SUPFAM" id="SSF52540">
    <property type="entry name" value="P-loop containing nucleoside triphosphate hydrolases"/>
    <property type="match status" value="2"/>
</dbReference>
<dbReference type="Pfam" id="PF07724">
    <property type="entry name" value="AAA_2"/>
    <property type="match status" value="1"/>
</dbReference>
<accession>A0A955I6V8</accession>
<dbReference type="SMART" id="SM01086">
    <property type="entry name" value="ClpB_D2-small"/>
    <property type="match status" value="1"/>
</dbReference>
<dbReference type="GO" id="GO:0006508">
    <property type="term" value="P:proteolysis"/>
    <property type="evidence" value="ECO:0007669"/>
    <property type="project" value="UniProtKB-KW"/>
</dbReference>
<evidence type="ECO:0000256" key="4">
    <source>
        <dbReference type="ARBA" id="ARBA00023186"/>
    </source>
</evidence>
<reference evidence="7" key="2">
    <citation type="journal article" date="2021" name="Microbiome">
        <title>Successional dynamics and alternative stable states in a saline activated sludge microbial community over 9 years.</title>
        <authorList>
            <person name="Wang Y."/>
            <person name="Ye J."/>
            <person name="Ju F."/>
            <person name="Liu L."/>
            <person name="Boyd J.A."/>
            <person name="Deng Y."/>
            <person name="Parks D.H."/>
            <person name="Jiang X."/>
            <person name="Yin X."/>
            <person name="Woodcroft B.J."/>
            <person name="Tyson G.W."/>
            <person name="Hugenholtz P."/>
            <person name="Polz M.F."/>
            <person name="Zhang T."/>
        </authorList>
    </citation>
    <scope>NUCLEOTIDE SEQUENCE</scope>
    <source>
        <strain evidence="7">HKST-UBA15</strain>
    </source>
</reference>
<dbReference type="EMBL" id="JAGQLL010000005">
    <property type="protein sequence ID" value="MCA9379616.1"/>
    <property type="molecule type" value="Genomic_DNA"/>
</dbReference>
<dbReference type="SMART" id="SM00382">
    <property type="entry name" value="AAA"/>
    <property type="match status" value="2"/>
</dbReference>
<dbReference type="InterPro" id="IPR019489">
    <property type="entry name" value="Clp_ATPase_C"/>
</dbReference>
<dbReference type="InterPro" id="IPR050130">
    <property type="entry name" value="ClpA_ClpB"/>
</dbReference>
<dbReference type="InterPro" id="IPR001270">
    <property type="entry name" value="ClpA/B"/>
</dbReference>
<sequence>SANGLTYDFVKGAMLNFGVYQPGVFADSDEKLEDEEKQENIYFFARDMNKLAQEGRYLKVWGRDEEIERMIHILSRKTKNNPIIVGEAGVGKTAIVEGLVQRILEGKVPSSFRNKTIIQLDLSAILAGSKIRGDVEERLLSIIDDLAQHPDWIVFIDEIHMIVGAGAAGSGGSMDIANMLKPHLTSGDIRVIGATTYDEFQKHIEDDPALERRFQPVLVDELSAEDSKKVLKLLRPAFEKFHGVKITDEALEEAVELSSRYITNKYLPDKAIDVLDEATAGKRISAEKTGTNILDIKKELNSVKNLKDKALDKGDISSAVKQREDEVALEKKMNQVNKTTKSKVTNKLKIEVEDIRKVISKWSKIPVVTMKSDDYKKLVELEKNLEKRIVGQNEGINKISSVLKRARLGLSYEKRPMASFLFLGPTGVGKTETAKEIARTYFGDEKALIQVDMSEYMEQHSVSKLIGSPPGYVGFQEGGQLTEKIRRRPYSVVLFDEIEKAHPDLLNIMLQILDEGSLQDAKGRKVNFKNTIIIMTSNIGASEIGKDEVLGFGVDESEQSGEKVDKAFEQMRDVLMKELKDELPPEFLNRIDDIIIFRGLDLDDVRKITKILVDELNHRLKEKGIQVAVTQSAIKHIAEAGYDSEYGARNVRRKIQEMIENPLADYILNNSIKPDGSRQIIVKLEKGKSGLVLK</sequence>
<dbReference type="InterPro" id="IPR003593">
    <property type="entry name" value="AAA+_ATPase"/>
</dbReference>
<dbReference type="InterPro" id="IPR041546">
    <property type="entry name" value="ClpA/ClpB_AAA_lid"/>
</dbReference>
<dbReference type="PANTHER" id="PTHR11638">
    <property type="entry name" value="ATP-DEPENDENT CLP PROTEASE"/>
    <property type="match status" value="1"/>
</dbReference>
<evidence type="ECO:0000259" key="5">
    <source>
        <dbReference type="SMART" id="SM00382"/>
    </source>
</evidence>
<dbReference type="Pfam" id="PF17871">
    <property type="entry name" value="AAA_lid_9"/>
    <property type="match status" value="1"/>
</dbReference>
<dbReference type="InterPro" id="IPR027417">
    <property type="entry name" value="P-loop_NTPase"/>
</dbReference>
<keyword evidence="3 7" id="KW-0067">ATP-binding</keyword>
<evidence type="ECO:0000256" key="1">
    <source>
        <dbReference type="ARBA" id="ARBA00022737"/>
    </source>
</evidence>
<dbReference type="InterPro" id="IPR003959">
    <property type="entry name" value="ATPase_AAA_core"/>
</dbReference>
<dbReference type="Gene3D" id="1.10.8.60">
    <property type="match status" value="2"/>
</dbReference>
<dbReference type="GO" id="GO:0005524">
    <property type="term" value="F:ATP binding"/>
    <property type="evidence" value="ECO:0007669"/>
    <property type="project" value="UniProtKB-KW"/>
</dbReference>
<dbReference type="Gene3D" id="3.40.50.300">
    <property type="entry name" value="P-loop containing nucleotide triphosphate hydrolases"/>
    <property type="match status" value="2"/>
</dbReference>
<reference evidence="7" key="1">
    <citation type="submission" date="2020-04" db="EMBL/GenBank/DDBJ databases">
        <authorList>
            <person name="Zhang T."/>
        </authorList>
    </citation>
    <scope>NUCLEOTIDE SEQUENCE</scope>
    <source>
        <strain evidence="7">HKST-UBA15</strain>
    </source>
</reference>
<dbReference type="FunFam" id="3.40.50.300:FF:000025">
    <property type="entry name" value="ATP-dependent Clp protease subunit"/>
    <property type="match status" value="1"/>
</dbReference>
<protein>
    <submittedName>
        <fullName evidence="7">ATP-dependent Clp protease ATP-binding subunit</fullName>
    </submittedName>
</protein>
<keyword evidence="7" id="KW-0645">Protease</keyword>
<dbReference type="PANTHER" id="PTHR11638:SF18">
    <property type="entry name" value="HEAT SHOCK PROTEIN 104"/>
    <property type="match status" value="1"/>
</dbReference>
<feature type="domain" description="Clp ATPase C-terminal" evidence="6">
    <location>
        <begin position="600"/>
        <end position="693"/>
    </location>
</feature>
<dbReference type="GO" id="GO:0016887">
    <property type="term" value="F:ATP hydrolysis activity"/>
    <property type="evidence" value="ECO:0007669"/>
    <property type="project" value="InterPro"/>
</dbReference>
<dbReference type="AlphaFoldDB" id="A0A955I6V8"/>
<dbReference type="GO" id="GO:0008233">
    <property type="term" value="F:peptidase activity"/>
    <property type="evidence" value="ECO:0007669"/>
    <property type="project" value="UniProtKB-KW"/>
</dbReference>
<evidence type="ECO:0000259" key="6">
    <source>
        <dbReference type="SMART" id="SM01086"/>
    </source>
</evidence>
<keyword evidence="7" id="KW-0378">Hydrolase</keyword>
<dbReference type="GO" id="GO:0005737">
    <property type="term" value="C:cytoplasm"/>
    <property type="evidence" value="ECO:0007669"/>
    <property type="project" value="TreeGrafter"/>
</dbReference>
<gene>
    <name evidence="7" type="ORF">KC675_00370</name>
</gene>
<dbReference type="CDD" id="cd00009">
    <property type="entry name" value="AAA"/>
    <property type="match status" value="1"/>
</dbReference>
<evidence type="ECO:0000256" key="2">
    <source>
        <dbReference type="ARBA" id="ARBA00022741"/>
    </source>
</evidence>
<dbReference type="Gene3D" id="4.10.860.10">
    <property type="entry name" value="UVR domain"/>
    <property type="match status" value="1"/>
</dbReference>
<keyword evidence="4" id="KW-0143">Chaperone</keyword>
<proteinExistence type="predicted"/>
<dbReference type="GO" id="GO:0034605">
    <property type="term" value="P:cellular response to heat"/>
    <property type="evidence" value="ECO:0007669"/>
    <property type="project" value="TreeGrafter"/>
</dbReference>
<dbReference type="InterPro" id="IPR018368">
    <property type="entry name" value="ClpA/B_CS1"/>
</dbReference>
<feature type="domain" description="AAA+ ATPase" evidence="5">
    <location>
        <begin position="78"/>
        <end position="224"/>
    </location>
</feature>
<dbReference type="Pfam" id="PF00004">
    <property type="entry name" value="AAA"/>
    <property type="match status" value="1"/>
</dbReference>
<evidence type="ECO:0000256" key="3">
    <source>
        <dbReference type="ARBA" id="ARBA00022840"/>
    </source>
</evidence>
<evidence type="ECO:0000313" key="7">
    <source>
        <dbReference type="EMBL" id="MCA9379616.1"/>
    </source>
</evidence>
<dbReference type="Proteomes" id="UP000745577">
    <property type="component" value="Unassembled WGS sequence"/>
</dbReference>
<evidence type="ECO:0000313" key="8">
    <source>
        <dbReference type="Proteomes" id="UP000745577"/>
    </source>
</evidence>
<feature type="non-terminal residue" evidence="7">
    <location>
        <position position="1"/>
    </location>
</feature>
<dbReference type="Pfam" id="PF10431">
    <property type="entry name" value="ClpB_D2-small"/>
    <property type="match status" value="1"/>
</dbReference>
<dbReference type="PRINTS" id="PR00300">
    <property type="entry name" value="CLPPROTEASEA"/>
</dbReference>